<proteinExistence type="inferred from homology"/>
<feature type="domain" description="Purple acid phosphatase Fn3-like" evidence="15">
    <location>
        <begin position="75"/>
        <end position="213"/>
    </location>
</feature>
<dbReference type="PROSITE" id="PS50082">
    <property type="entry name" value="WD_REPEATS_2"/>
    <property type="match status" value="2"/>
</dbReference>
<dbReference type="SUPFAM" id="SSF56300">
    <property type="entry name" value="Metallo-dependent phosphatases"/>
    <property type="match status" value="1"/>
</dbReference>
<feature type="chain" id="PRO_5025717267" description="Purple acid phosphatase" evidence="11">
    <location>
        <begin position="30"/>
        <end position="1050"/>
    </location>
</feature>
<keyword evidence="9" id="KW-0325">Glycoprotein</keyword>
<dbReference type="InterPro" id="IPR025733">
    <property type="entry name" value="PAPs_C"/>
</dbReference>
<evidence type="ECO:0000256" key="10">
    <source>
        <dbReference type="PROSITE-ProRule" id="PRU00221"/>
    </source>
</evidence>
<dbReference type="PANTHER" id="PTHR45778:SF3">
    <property type="entry name" value="PURPLE ACID PHOSPHATASE"/>
    <property type="match status" value="1"/>
</dbReference>
<dbReference type="AlphaFoldDB" id="A0A6A6NC06"/>
<dbReference type="InterPro" id="IPR008963">
    <property type="entry name" value="Purple_acid_Pase-like_N"/>
</dbReference>
<dbReference type="InterPro" id="IPR029052">
    <property type="entry name" value="Metallo-depent_PP-like"/>
</dbReference>
<comment type="similarity">
    <text evidence="4 11">Belongs to the metallophosphoesterase superfamily. Purple acid phosphatase family.</text>
</comment>
<keyword evidence="6" id="KW-0964">Secreted</keyword>
<dbReference type="InterPro" id="IPR041792">
    <property type="entry name" value="MPP_PAP"/>
</dbReference>
<evidence type="ECO:0000256" key="8">
    <source>
        <dbReference type="ARBA" id="ARBA00022833"/>
    </source>
</evidence>
<feature type="domain" description="Purple acid phosphatase N-terminal" evidence="14">
    <location>
        <begin position="220"/>
        <end position="319"/>
    </location>
</feature>
<dbReference type="CDD" id="cd00839">
    <property type="entry name" value="MPP_PAPs"/>
    <property type="match status" value="1"/>
</dbReference>
<dbReference type="Gene3D" id="2.130.10.10">
    <property type="entry name" value="YVTN repeat-like/Quinoprotein amine dehydrogenase"/>
    <property type="match status" value="2"/>
</dbReference>
<keyword evidence="8" id="KW-0862">Zinc</keyword>
<feature type="signal peptide" evidence="11">
    <location>
        <begin position="1"/>
        <end position="29"/>
    </location>
</feature>
<dbReference type="InterPro" id="IPR040974">
    <property type="entry name" value="Fn3_PAP"/>
</dbReference>
<evidence type="ECO:0000256" key="4">
    <source>
        <dbReference type="ARBA" id="ARBA00008723"/>
    </source>
</evidence>
<dbReference type="GO" id="GO:0003993">
    <property type="term" value="F:acid phosphatase activity"/>
    <property type="evidence" value="ECO:0007669"/>
    <property type="project" value="UniProtKB-EC"/>
</dbReference>
<feature type="repeat" description="WD" evidence="10">
    <location>
        <begin position="855"/>
        <end position="894"/>
    </location>
</feature>
<accession>A0A6A6NC06</accession>
<dbReference type="Gene3D" id="2.60.40.380">
    <property type="entry name" value="Purple acid phosphatase-like, N-terminal"/>
    <property type="match status" value="1"/>
</dbReference>
<evidence type="ECO:0000313" key="16">
    <source>
        <dbReference type="EMBL" id="KAF2322435.1"/>
    </source>
</evidence>
<dbReference type="Gene3D" id="3.60.21.10">
    <property type="match status" value="1"/>
</dbReference>
<dbReference type="InterPro" id="IPR015914">
    <property type="entry name" value="PAPs_N"/>
</dbReference>
<comment type="subunit">
    <text evidence="5">Homodimer.</text>
</comment>
<feature type="domain" description="Purple acid phosphatase C-terminal" evidence="13">
    <location>
        <begin position="570"/>
        <end position="618"/>
    </location>
</feature>
<protein>
    <recommendedName>
        <fullName evidence="11">Purple acid phosphatase</fullName>
        <ecNumber evidence="11">3.1.3.2</ecNumber>
    </recommendedName>
</protein>
<feature type="domain" description="Calcineurin-like phosphoesterase" evidence="12">
    <location>
        <begin position="328"/>
        <end position="538"/>
    </location>
</feature>
<dbReference type="InterPro" id="IPR001680">
    <property type="entry name" value="WD40_rpt"/>
</dbReference>
<dbReference type="PROSITE" id="PS50294">
    <property type="entry name" value="WD_REPEATS_REGION"/>
    <property type="match status" value="1"/>
</dbReference>
<comment type="cofactor">
    <cofactor evidence="1">
        <name>Zn(2+)</name>
        <dbReference type="ChEBI" id="CHEBI:29105"/>
    </cofactor>
</comment>
<dbReference type="GO" id="GO:0005576">
    <property type="term" value="C:extracellular region"/>
    <property type="evidence" value="ECO:0007669"/>
    <property type="project" value="UniProtKB-SubCell"/>
</dbReference>
<evidence type="ECO:0000256" key="2">
    <source>
        <dbReference type="ARBA" id="ARBA00001962"/>
    </source>
</evidence>
<dbReference type="GO" id="GO:0046872">
    <property type="term" value="F:metal ion binding"/>
    <property type="evidence" value="ECO:0007669"/>
    <property type="project" value="InterPro"/>
</dbReference>
<evidence type="ECO:0000256" key="3">
    <source>
        <dbReference type="ARBA" id="ARBA00004613"/>
    </source>
</evidence>
<evidence type="ECO:0000259" key="13">
    <source>
        <dbReference type="Pfam" id="PF14008"/>
    </source>
</evidence>
<evidence type="ECO:0000259" key="12">
    <source>
        <dbReference type="Pfam" id="PF00149"/>
    </source>
</evidence>
<dbReference type="InterPro" id="IPR004843">
    <property type="entry name" value="Calcineurin-like_PHP"/>
</dbReference>
<feature type="repeat" description="WD" evidence="10">
    <location>
        <begin position="989"/>
        <end position="1024"/>
    </location>
</feature>
<keyword evidence="17" id="KW-1185">Reference proteome</keyword>
<dbReference type="Pfam" id="PF17808">
    <property type="entry name" value="fn3_PAP"/>
    <property type="match status" value="1"/>
</dbReference>
<dbReference type="Pfam" id="PF00400">
    <property type="entry name" value="WD40"/>
    <property type="match status" value="4"/>
</dbReference>
<dbReference type="SMART" id="SM00320">
    <property type="entry name" value="WD40"/>
    <property type="match status" value="5"/>
</dbReference>
<dbReference type="Pfam" id="PF00149">
    <property type="entry name" value="Metallophos"/>
    <property type="match status" value="1"/>
</dbReference>
<keyword evidence="11" id="KW-0378">Hydrolase</keyword>
<dbReference type="InterPro" id="IPR036322">
    <property type="entry name" value="WD40_repeat_dom_sf"/>
</dbReference>
<evidence type="ECO:0000259" key="15">
    <source>
        <dbReference type="Pfam" id="PF17808"/>
    </source>
</evidence>
<evidence type="ECO:0000259" key="14">
    <source>
        <dbReference type="Pfam" id="PF16656"/>
    </source>
</evidence>
<evidence type="ECO:0000256" key="6">
    <source>
        <dbReference type="ARBA" id="ARBA00022525"/>
    </source>
</evidence>
<comment type="cofactor">
    <cofactor evidence="2">
        <name>Fe cation</name>
        <dbReference type="ChEBI" id="CHEBI:24875"/>
    </cofactor>
</comment>
<dbReference type="Pfam" id="PF14008">
    <property type="entry name" value="Metallophos_C"/>
    <property type="match status" value="1"/>
</dbReference>
<dbReference type="FunFam" id="2.130.10.10:FF:000775">
    <property type="entry name" value="BnaA09g28200D protein"/>
    <property type="match status" value="1"/>
</dbReference>
<keyword evidence="10" id="KW-0853">WD repeat</keyword>
<dbReference type="InterPro" id="IPR015943">
    <property type="entry name" value="WD40/YVTN_repeat-like_dom_sf"/>
</dbReference>
<evidence type="ECO:0000313" key="17">
    <source>
        <dbReference type="Proteomes" id="UP000467840"/>
    </source>
</evidence>
<dbReference type="EC" id="3.1.3.2" evidence="11"/>
<comment type="subcellular location">
    <subcellularLocation>
        <location evidence="3">Secreted</location>
    </subcellularLocation>
</comment>
<evidence type="ECO:0000256" key="9">
    <source>
        <dbReference type="ARBA" id="ARBA00023180"/>
    </source>
</evidence>
<dbReference type="PANTHER" id="PTHR45778">
    <property type="entry name" value="PURPLE ACID PHOSPHATASE-RELATED"/>
    <property type="match status" value="1"/>
</dbReference>
<keyword evidence="7 11" id="KW-0732">Signal</keyword>
<evidence type="ECO:0000256" key="7">
    <source>
        <dbReference type="ARBA" id="ARBA00022729"/>
    </source>
</evidence>
<dbReference type="Pfam" id="PF16656">
    <property type="entry name" value="Pur_ac_phosph_N"/>
    <property type="match status" value="1"/>
</dbReference>
<evidence type="ECO:0000256" key="11">
    <source>
        <dbReference type="RuleBase" id="RU361203"/>
    </source>
</evidence>
<dbReference type="SUPFAM" id="SSF50978">
    <property type="entry name" value="WD40 repeat-like"/>
    <property type="match status" value="1"/>
</dbReference>
<sequence length="1050" mass="117176">MEPSYSSWVPKLLFILLPFFFLLPYHSSSYSLHPLVVNSTIEHRNYTGISSFRVVNRRALLHCPLNNPYLQINVSSSGNYTLSNEEFVNVTVSGVLRPSHDHWVAMISPSNSNVGTCPLSKALYMQTGDLSNLPLLCHYPVKAELMSIDPGYLRCKKQECKKYEGNKCVVTTCSGTLQFHIINIRTDIEFVLFAGGFDEPCILARSSPLKFSNPNAPLYAHISGTDSTATSMRVTWVSGSKEPQQVQYGNGKTLTSQVTTFSQEDMCSSLVPSPAKDFGWHDPGYIHSAIMTGLNPSSKFSYRYGSDSVGWSDQIQFQTPPAAGSNELRFLAFGDMGKAPRDASAEHYIQPGSISVVEAMTDEVKSGNIDSIFHIGDISYATGFLVEWDFFLHLITPLASRVSYMTAIGNHERDYIKTGVVYGTPDSGGECGVAYETYFPMPIPAKDKPWYSIEQASVHFTIISTEHDWTPGSEQYQWIRKDMASVDRKKTPWLIFTGHRPMYTSNLLSVDPKFGVFIEPLLQDYKVDLVFFGHVHNYERTCSVYRAECLAMPTKDANGVDTYDHSKYKAPVHAIIGMAGFTLDNFSSIIHHWSLKRVSEFGYGRVHVTTEELNFEIIILLIVDKADGFSCGTEIHTESECSALHSGGVPSSGGFFSEWWELVKTSTWFRDYWLSQHPEGSFDGSVGDDDDDVVDLLPEKLDVGFDEEYANLEAQFEELIVWNEEEKEEQQRPLNGVKMDVKLVLKELSIPKSGKERSVKSPAKLGKDIIVWQQPDLRLFTKFGQGDGSVKALVTVGNKVFTAHQDSRIRVWKVSRSSENVFRLVDALPTTKDYLGKFLKQNNYVQTRRHHKKLWIEHADSISCLTVSSGFIYSGSWDKTLKVWQISDLKCLESIKAHDDAINGLVACKGIVYSASADGKIKAWGKEGKNSHSLKGILEGHKDISFNSVIVSEDGRWVYGGGSDGGSADKSISIWKREAYGKLCKYGVISGHEGPVKCLQASPNSVGGGFLLYSGGLDKSVRVWWVPKHSNKMQDTSTMQSSEEKSITMC</sequence>
<dbReference type="SUPFAM" id="SSF49363">
    <property type="entry name" value="Purple acid phosphatase, N-terminal domain"/>
    <property type="match status" value="1"/>
</dbReference>
<gene>
    <name evidence="16" type="ORF">GH714_017019</name>
</gene>
<comment type="catalytic activity">
    <reaction evidence="11">
        <text>a phosphate monoester + H2O = an alcohol + phosphate</text>
        <dbReference type="Rhea" id="RHEA:15017"/>
        <dbReference type="ChEBI" id="CHEBI:15377"/>
        <dbReference type="ChEBI" id="CHEBI:30879"/>
        <dbReference type="ChEBI" id="CHEBI:43474"/>
        <dbReference type="ChEBI" id="CHEBI:67140"/>
        <dbReference type="EC" id="3.1.3.2"/>
    </reaction>
</comment>
<name>A0A6A6NC06_HEVBR</name>
<evidence type="ECO:0000256" key="1">
    <source>
        <dbReference type="ARBA" id="ARBA00001947"/>
    </source>
</evidence>
<evidence type="ECO:0000256" key="5">
    <source>
        <dbReference type="ARBA" id="ARBA00011738"/>
    </source>
</evidence>
<organism evidence="16 17">
    <name type="scientific">Hevea brasiliensis</name>
    <name type="common">Para rubber tree</name>
    <name type="synonym">Siphonia brasiliensis</name>
    <dbReference type="NCBI Taxonomy" id="3981"/>
    <lineage>
        <taxon>Eukaryota</taxon>
        <taxon>Viridiplantae</taxon>
        <taxon>Streptophyta</taxon>
        <taxon>Embryophyta</taxon>
        <taxon>Tracheophyta</taxon>
        <taxon>Spermatophyta</taxon>
        <taxon>Magnoliopsida</taxon>
        <taxon>eudicotyledons</taxon>
        <taxon>Gunneridae</taxon>
        <taxon>Pentapetalae</taxon>
        <taxon>rosids</taxon>
        <taxon>fabids</taxon>
        <taxon>Malpighiales</taxon>
        <taxon>Euphorbiaceae</taxon>
        <taxon>Crotonoideae</taxon>
        <taxon>Micrandreae</taxon>
        <taxon>Hevea</taxon>
    </lineage>
</organism>
<reference evidence="16 17" key="1">
    <citation type="journal article" date="2020" name="Mol. Plant">
        <title>The Chromosome-Based Rubber Tree Genome Provides New Insights into Spurge Genome Evolution and Rubber Biosynthesis.</title>
        <authorList>
            <person name="Liu J."/>
            <person name="Shi C."/>
            <person name="Shi C.C."/>
            <person name="Li W."/>
            <person name="Zhang Q.J."/>
            <person name="Zhang Y."/>
            <person name="Li K."/>
            <person name="Lu H.F."/>
            <person name="Shi C."/>
            <person name="Zhu S.T."/>
            <person name="Xiao Z.Y."/>
            <person name="Nan H."/>
            <person name="Yue Y."/>
            <person name="Zhu X.G."/>
            <person name="Wu Y."/>
            <person name="Hong X.N."/>
            <person name="Fan G.Y."/>
            <person name="Tong Y."/>
            <person name="Zhang D."/>
            <person name="Mao C.L."/>
            <person name="Liu Y.L."/>
            <person name="Hao S.J."/>
            <person name="Liu W.Q."/>
            <person name="Lv M.Q."/>
            <person name="Zhang H.B."/>
            <person name="Liu Y."/>
            <person name="Hu-Tang G.R."/>
            <person name="Wang J.P."/>
            <person name="Wang J.H."/>
            <person name="Sun Y.H."/>
            <person name="Ni S.B."/>
            <person name="Chen W.B."/>
            <person name="Zhang X.C."/>
            <person name="Jiao Y.N."/>
            <person name="Eichler E.E."/>
            <person name="Li G.H."/>
            <person name="Liu X."/>
            <person name="Gao L.Z."/>
        </authorList>
    </citation>
    <scope>NUCLEOTIDE SEQUENCE [LARGE SCALE GENOMIC DNA]</scope>
    <source>
        <strain evidence="17">cv. GT1</strain>
        <tissue evidence="16">Leaf</tissue>
    </source>
</reference>
<dbReference type="Proteomes" id="UP000467840">
    <property type="component" value="Chromosome 11"/>
</dbReference>
<dbReference type="EMBL" id="JAAGAX010000002">
    <property type="protein sequence ID" value="KAF2322435.1"/>
    <property type="molecule type" value="Genomic_DNA"/>
</dbReference>
<comment type="caution">
    <text evidence="16">The sequence shown here is derived from an EMBL/GenBank/DDBJ whole genome shotgun (WGS) entry which is preliminary data.</text>
</comment>